<organism evidence="2 3">
    <name type="scientific">Candidatus Naiadarchaeum limnaeum</name>
    <dbReference type="NCBI Taxonomy" id="2756139"/>
    <lineage>
        <taxon>Archaea</taxon>
        <taxon>Candidatus Undinarchaeota</taxon>
        <taxon>Candidatus Undinarchaeia</taxon>
        <taxon>Candidatus Naiadarchaeales</taxon>
        <taxon>Candidatus Naiadarchaeaceae</taxon>
        <taxon>Candidatus Naiadarchaeum</taxon>
    </lineage>
</organism>
<evidence type="ECO:0000313" key="2">
    <source>
        <dbReference type="EMBL" id="HIK00805.1"/>
    </source>
</evidence>
<dbReference type="AlphaFoldDB" id="A0A832UW09"/>
<proteinExistence type="predicted"/>
<feature type="transmembrane region" description="Helical" evidence="1">
    <location>
        <begin position="16"/>
        <end position="39"/>
    </location>
</feature>
<sequence length="49" mass="5253">MSILFKNEKGQQIGTGIWMIIMIIIGIIFFVAIMVAAGLQLNFLGAIGG</sequence>
<name>A0A832UW09_9ARCH</name>
<evidence type="ECO:0000256" key="1">
    <source>
        <dbReference type="SAM" id="Phobius"/>
    </source>
</evidence>
<dbReference type="EMBL" id="DVAB01000038">
    <property type="protein sequence ID" value="HIK00805.1"/>
    <property type="molecule type" value="Genomic_DNA"/>
</dbReference>
<reference evidence="2 3" key="1">
    <citation type="journal article" name="Nat. Commun.">
        <title>Undinarchaeota illuminate DPANN phylogeny and the impact of gene transfer on archaeal evolution.</title>
        <authorList>
            <person name="Dombrowski N."/>
            <person name="Williams T.A."/>
            <person name="Sun J."/>
            <person name="Woodcroft B.J."/>
            <person name="Lee J.H."/>
            <person name="Minh B.Q."/>
            <person name="Rinke C."/>
            <person name="Spang A."/>
        </authorList>
    </citation>
    <scope>NUCLEOTIDE SEQUENCE [LARGE SCALE GENOMIC DNA]</scope>
    <source>
        <strain evidence="2">MAG_bin1129</strain>
    </source>
</reference>
<keyword evidence="1" id="KW-0812">Transmembrane</keyword>
<protein>
    <submittedName>
        <fullName evidence="2">Uncharacterized protein</fullName>
    </submittedName>
</protein>
<comment type="caution">
    <text evidence="2">The sequence shown here is derived from an EMBL/GenBank/DDBJ whole genome shotgun (WGS) entry which is preliminary data.</text>
</comment>
<gene>
    <name evidence="2" type="ORF">H1016_04680</name>
</gene>
<keyword evidence="3" id="KW-1185">Reference proteome</keyword>
<keyword evidence="1" id="KW-0472">Membrane</keyword>
<keyword evidence="1" id="KW-1133">Transmembrane helix</keyword>
<dbReference type="Proteomes" id="UP000646946">
    <property type="component" value="Unassembled WGS sequence"/>
</dbReference>
<evidence type="ECO:0000313" key="3">
    <source>
        <dbReference type="Proteomes" id="UP000646946"/>
    </source>
</evidence>
<accession>A0A832UW09</accession>